<dbReference type="AlphaFoldDB" id="A0A8G2BIR9"/>
<dbReference type="EMBL" id="FNBW01000005">
    <property type="protein sequence ID" value="SDF68119.1"/>
    <property type="molecule type" value="Genomic_DNA"/>
</dbReference>
<keyword evidence="4" id="KW-1185">Reference proteome</keyword>
<evidence type="ECO:0000256" key="2">
    <source>
        <dbReference type="SAM" id="MobiDB-lite"/>
    </source>
</evidence>
<name>A0A8G2BIR9_9PROT</name>
<protein>
    <submittedName>
        <fullName evidence="3">Uncharacterized protein</fullName>
    </submittedName>
</protein>
<organism evidence="3 4">
    <name type="scientific">Thalassobaculum litoreum DSM 18839</name>
    <dbReference type="NCBI Taxonomy" id="1123362"/>
    <lineage>
        <taxon>Bacteria</taxon>
        <taxon>Pseudomonadati</taxon>
        <taxon>Pseudomonadota</taxon>
        <taxon>Alphaproteobacteria</taxon>
        <taxon>Rhodospirillales</taxon>
        <taxon>Thalassobaculaceae</taxon>
        <taxon>Thalassobaculum</taxon>
    </lineage>
</organism>
<gene>
    <name evidence="3" type="ORF">SAMN05660686_02041</name>
</gene>
<dbReference type="Proteomes" id="UP000198615">
    <property type="component" value="Unassembled WGS sequence"/>
</dbReference>
<proteinExistence type="predicted"/>
<comment type="caution">
    <text evidence="3">The sequence shown here is derived from an EMBL/GenBank/DDBJ whole genome shotgun (WGS) entry which is preliminary data.</text>
</comment>
<feature type="compositionally biased region" description="Polar residues" evidence="2">
    <location>
        <begin position="46"/>
        <end position="57"/>
    </location>
</feature>
<evidence type="ECO:0000256" key="1">
    <source>
        <dbReference type="SAM" id="Coils"/>
    </source>
</evidence>
<evidence type="ECO:0000313" key="3">
    <source>
        <dbReference type="EMBL" id="SDF68119.1"/>
    </source>
</evidence>
<feature type="coiled-coil region" evidence="1">
    <location>
        <begin position="77"/>
        <end position="104"/>
    </location>
</feature>
<reference evidence="3 4" key="1">
    <citation type="submission" date="2016-10" db="EMBL/GenBank/DDBJ databases">
        <authorList>
            <person name="Varghese N."/>
            <person name="Submissions S."/>
        </authorList>
    </citation>
    <scope>NUCLEOTIDE SEQUENCE [LARGE SCALE GENOMIC DNA]</scope>
    <source>
        <strain evidence="3 4">DSM 18839</strain>
    </source>
</reference>
<evidence type="ECO:0000313" key="4">
    <source>
        <dbReference type="Proteomes" id="UP000198615"/>
    </source>
</evidence>
<feature type="region of interest" description="Disordered" evidence="2">
    <location>
        <begin position="21"/>
        <end position="57"/>
    </location>
</feature>
<sequence>MRSRGKTKLDARVSISDLARMYDGRNDGTPPTHRYTKGRMPLRRGSLNQTGTVNQGGTRLARLKARASGIRYALQTEAMDRSKLRELEQTLRNLELAIRGMEDTLKSE</sequence>
<keyword evidence="1" id="KW-0175">Coiled coil</keyword>
<accession>A0A8G2BIR9</accession>